<keyword evidence="4 7" id="KW-0949">S-adenosyl-L-methionine</keyword>
<dbReference type="GO" id="GO:0000049">
    <property type="term" value="F:tRNA binding"/>
    <property type="evidence" value="ECO:0007669"/>
    <property type="project" value="UniProtKB-UniRule"/>
</dbReference>
<proteinExistence type="inferred from homology"/>
<dbReference type="PANTHER" id="PTHR43453">
    <property type="entry name" value="RRNA METHYLASE-LIKE"/>
    <property type="match status" value="1"/>
</dbReference>
<dbReference type="Gene3D" id="3.40.1280.10">
    <property type="match status" value="1"/>
</dbReference>
<dbReference type="GO" id="GO:0141100">
    <property type="term" value="F:tRNA (guanine(18)-2'-O)-methyltransferase activity"/>
    <property type="evidence" value="ECO:0007669"/>
    <property type="project" value="UniProtKB-UniRule"/>
</dbReference>
<dbReference type="AlphaFoldDB" id="A0A916JM55"/>
<evidence type="ECO:0000259" key="8">
    <source>
        <dbReference type="Pfam" id="PF00588"/>
    </source>
</evidence>
<dbReference type="KEGG" id="ptan:CRYO30217_01295"/>
<dbReference type="Proteomes" id="UP000683507">
    <property type="component" value="Chromosome"/>
</dbReference>
<feature type="binding site" evidence="7">
    <location>
        <position position="176"/>
    </location>
    <ligand>
        <name>S-adenosyl-L-methionine</name>
        <dbReference type="ChEBI" id="CHEBI:59789"/>
    </ligand>
</feature>
<evidence type="ECO:0000313" key="10">
    <source>
        <dbReference type="Proteomes" id="UP000683507"/>
    </source>
</evidence>
<gene>
    <name evidence="9" type="primary">trmH_1</name>
    <name evidence="7" type="synonym">trmH</name>
    <name evidence="9" type="ORF">CRYO30217_01295</name>
</gene>
<dbReference type="EC" id="2.1.1.34" evidence="7"/>
<protein>
    <recommendedName>
        <fullName evidence="7">tRNA (guanosine(18)-2'-O)-methyltransferase</fullName>
        <ecNumber evidence="7">2.1.1.34</ecNumber>
    </recommendedName>
    <alternativeName>
        <fullName evidence="7">tRNA [Gm18] methyltransferase</fullName>
    </alternativeName>
</protein>
<dbReference type="CDD" id="cd18092">
    <property type="entry name" value="SpoU-like_TrmH"/>
    <property type="match status" value="1"/>
</dbReference>
<comment type="caution">
    <text evidence="7">Lacks conserved residue(s) required for the propagation of feature annotation.</text>
</comment>
<dbReference type="Pfam" id="PF00588">
    <property type="entry name" value="SpoU_methylase"/>
    <property type="match status" value="1"/>
</dbReference>
<dbReference type="InterPro" id="IPR001537">
    <property type="entry name" value="SpoU_MeTrfase"/>
</dbReference>
<dbReference type="InterPro" id="IPR033671">
    <property type="entry name" value="TrmH"/>
</dbReference>
<comment type="catalytic activity">
    <reaction evidence="7">
        <text>guanosine(18) in tRNA + S-adenosyl-L-methionine = 2'-O-methylguanosine(18) in tRNA + S-adenosyl-L-homocysteine + H(+)</text>
        <dbReference type="Rhea" id="RHEA:20077"/>
        <dbReference type="Rhea" id="RHEA-COMP:10190"/>
        <dbReference type="Rhea" id="RHEA-COMP:10192"/>
        <dbReference type="ChEBI" id="CHEBI:15378"/>
        <dbReference type="ChEBI" id="CHEBI:57856"/>
        <dbReference type="ChEBI" id="CHEBI:59789"/>
        <dbReference type="ChEBI" id="CHEBI:74269"/>
        <dbReference type="ChEBI" id="CHEBI:74445"/>
        <dbReference type="EC" id="2.1.1.34"/>
    </reaction>
</comment>
<evidence type="ECO:0000256" key="4">
    <source>
        <dbReference type="ARBA" id="ARBA00022691"/>
    </source>
</evidence>
<feature type="domain" description="tRNA/rRNA methyltransferase SpoU type" evidence="8">
    <location>
        <begin position="53"/>
        <end position="195"/>
    </location>
</feature>
<comment type="function">
    <text evidence="7">Catalyzes the 2'-O methylation of guanosine at position 18 in tRNA.</text>
</comment>
<organism evidence="9 10">
    <name type="scientific">Parvicella tangerina</name>
    <dbReference type="NCBI Taxonomy" id="2829795"/>
    <lineage>
        <taxon>Bacteria</taxon>
        <taxon>Pseudomonadati</taxon>
        <taxon>Bacteroidota</taxon>
        <taxon>Flavobacteriia</taxon>
        <taxon>Flavobacteriales</taxon>
        <taxon>Parvicellaceae</taxon>
        <taxon>Parvicella</taxon>
    </lineage>
</organism>
<keyword evidence="2 7" id="KW-0489">Methyltransferase</keyword>
<dbReference type="PANTHER" id="PTHR43453:SF1">
    <property type="entry name" value="TRNA_RRNA METHYLTRANSFERASE SPOU TYPE DOMAIN-CONTAINING PROTEIN"/>
    <property type="match status" value="1"/>
</dbReference>
<keyword evidence="6 7" id="KW-0694">RNA-binding</keyword>
<dbReference type="InterPro" id="IPR029028">
    <property type="entry name" value="Alpha/beta_knot_MTases"/>
</dbReference>
<dbReference type="HAMAP" id="MF_02060">
    <property type="entry name" value="tRNA_methyltr_TrmH"/>
    <property type="match status" value="1"/>
</dbReference>
<dbReference type="InterPro" id="IPR029026">
    <property type="entry name" value="tRNA_m1G_MTases_N"/>
</dbReference>
<dbReference type="RefSeq" id="WP_258541503.1">
    <property type="nucleotide sequence ID" value="NZ_OU015584.1"/>
</dbReference>
<sequence>MSKYRTGSKRHKVPQWRKQIAYDAEFQAFLEKFLTSDRMEVMKQTLDNRTRHLTIAIEDIYHPHNASAVVRTCDAFGIQDLHIIENRNKYRMNPKVALGSGQWIDIIKHNEAEHNSAACVRHLKEKGYKVIATTPHTEDISLYDLKVDDSVALIFGNEKDGISDEVRNEVDGFMRIPMYGFAESFNISVSAAICLSVLTEKLRKTDIQWQLSEEEKKIILFEWTKHKVGTIDKYLHEFKRLQNEA</sequence>
<evidence type="ECO:0000256" key="7">
    <source>
        <dbReference type="HAMAP-Rule" id="MF_02060"/>
    </source>
</evidence>
<evidence type="ECO:0000256" key="6">
    <source>
        <dbReference type="ARBA" id="ARBA00022884"/>
    </source>
</evidence>
<dbReference type="GO" id="GO:0002938">
    <property type="term" value="P:tRNA guanine ribose methylation"/>
    <property type="evidence" value="ECO:0007669"/>
    <property type="project" value="UniProtKB-UniRule"/>
</dbReference>
<name>A0A916JM55_9FLAO</name>
<comment type="similarity">
    <text evidence="7">Belongs to the class IV-like SAM-binding methyltransferase superfamily. RNA methyltransferase TrmH family.</text>
</comment>
<feature type="binding site" evidence="7">
    <location>
        <position position="133"/>
    </location>
    <ligand>
        <name>S-adenosyl-L-methionine</name>
        <dbReference type="ChEBI" id="CHEBI:59789"/>
    </ligand>
</feature>
<keyword evidence="5 7" id="KW-0819">tRNA processing</keyword>
<reference evidence="9" key="1">
    <citation type="submission" date="2021-04" db="EMBL/GenBank/DDBJ databases">
        <authorList>
            <person name="Rodrigo-Torres L."/>
            <person name="Arahal R. D."/>
            <person name="Lucena T."/>
        </authorList>
    </citation>
    <scope>NUCLEOTIDE SEQUENCE</scope>
    <source>
        <strain evidence="9">AS29M-1</strain>
    </source>
</reference>
<keyword evidence="10" id="KW-1185">Reference proteome</keyword>
<dbReference type="SUPFAM" id="SSF75217">
    <property type="entry name" value="alpha/beta knot"/>
    <property type="match status" value="1"/>
</dbReference>
<keyword evidence="3 7" id="KW-0808">Transferase</keyword>
<evidence type="ECO:0000313" key="9">
    <source>
        <dbReference type="EMBL" id="CAG5080404.1"/>
    </source>
</evidence>
<dbReference type="EMBL" id="OU015584">
    <property type="protein sequence ID" value="CAG5080404.1"/>
    <property type="molecule type" value="Genomic_DNA"/>
</dbReference>
<evidence type="ECO:0000256" key="5">
    <source>
        <dbReference type="ARBA" id="ARBA00022694"/>
    </source>
</evidence>
<accession>A0A916JM55</accession>
<keyword evidence="1 7" id="KW-0820">tRNA-binding</keyword>
<evidence type="ECO:0000256" key="3">
    <source>
        <dbReference type="ARBA" id="ARBA00022679"/>
    </source>
</evidence>
<evidence type="ECO:0000256" key="1">
    <source>
        <dbReference type="ARBA" id="ARBA00022555"/>
    </source>
</evidence>
<evidence type="ECO:0000256" key="2">
    <source>
        <dbReference type="ARBA" id="ARBA00022603"/>
    </source>
</evidence>